<evidence type="ECO:0000256" key="4">
    <source>
        <dbReference type="ARBA" id="ARBA00022989"/>
    </source>
</evidence>
<reference evidence="7 10" key="1">
    <citation type="submission" date="2015-11" db="EMBL/GenBank/DDBJ databases">
        <authorList>
            <person name="Varghese N."/>
        </authorList>
    </citation>
    <scope>NUCLEOTIDE SEQUENCE [LARGE SCALE GENOMIC DNA]</scope>
    <source>
        <strain evidence="7 10">JGI-8</strain>
    </source>
</reference>
<accession>A0A0P1M7G0</accession>
<evidence type="ECO:0000256" key="5">
    <source>
        <dbReference type="ARBA" id="ARBA00023136"/>
    </source>
</evidence>
<dbReference type="GO" id="GO:0043190">
    <property type="term" value="C:ATP-binding cassette (ABC) transporter complex"/>
    <property type="evidence" value="ECO:0007669"/>
    <property type="project" value="TreeGrafter"/>
</dbReference>
<dbReference type="EMBL" id="CZVI01000027">
    <property type="protein sequence ID" value="CUS92181.1"/>
    <property type="molecule type" value="Genomic_DNA"/>
</dbReference>
<accession>A0A0P1LE55</accession>
<evidence type="ECO:0000313" key="7">
    <source>
        <dbReference type="EMBL" id="CUS92181.1"/>
    </source>
</evidence>
<feature type="transmembrane region" description="Helical" evidence="6">
    <location>
        <begin position="98"/>
        <end position="116"/>
    </location>
</feature>
<evidence type="ECO:0000256" key="2">
    <source>
        <dbReference type="ARBA" id="ARBA00022475"/>
    </source>
</evidence>
<protein>
    <submittedName>
        <fullName evidence="8">Lipopolysaccharide export system permease protein</fullName>
    </submittedName>
</protein>
<dbReference type="RefSeq" id="WP_047134612.1">
    <property type="nucleotide sequence ID" value="NZ_CZVI01000027.1"/>
</dbReference>
<keyword evidence="10" id="KW-1185">Reference proteome</keyword>
<keyword evidence="5 6" id="KW-0472">Membrane</keyword>
<keyword evidence="4 6" id="KW-1133">Transmembrane helix</keyword>
<evidence type="ECO:0000313" key="9">
    <source>
        <dbReference type="Proteomes" id="UP000182011"/>
    </source>
</evidence>
<dbReference type="Proteomes" id="UP000182200">
    <property type="component" value="Unassembled WGS sequence"/>
</dbReference>
<dbReference type="InterPro" id="IPR005495">
    <property type="entry name" value="LptG/LptF_permease"/>
</dbReference>
<gene>
    <name evidence="8" type="ORF">JGI4_01230</name>
    <name evidence="7" type="ORF">JGI8_01642</name>
</gene>
<dbReference type="PANTHER" id="PTHR33529:SF6">
    <property type="entry name" value="YJGP_YJGQ FAMILY PERMEASE"/>
    <property type="match status" value="1"/>
</dbReference>
<comment type="subcellular location">
    <subcellularLocation>
        <location evidence="1">Cell membrane</location>
        <topology evidence="1">Multi-pass membrane protein</topology>
    </subcellularLocation>
</comment>
<evidence type="ECO:0000256" key="3">
    <source>
        <dbReference type="ARBA" id="ARBA00022692"/>
    </source>
</evidence>
<dbReference type="Proteomes" id="UP000182011">
    <property type="component" value="Unassembled WGS sequence"/>
</dbReference>
<accession>A0A0P1NWX5</accession>
<accession>A0A0S4N2B6</accession>
<dbReference type="STRING" id="1633631.GCA_001442925_01225"/>
<name>A0A0P1MA56_9BACT</name>
<accession>A0A0P1M292</accession>
<sequence length="474" mass="54143">MILYRYILRAHIGPFFFSFFALILIFLLQFLMKYIDQLIGKGLGFWVIAELIVLNLAWIIVLAVPMSVLVAVLMAFGGLSANNEVTVMKSSGISLYKMMFPVFIASIVIALLLIVFNNKVLPDANHRLKVLMIDIHRKKPTLTLNPGIFSTDIPGYAIIVRKTYEHTNEFEDATIYNNSDPGKQIVITAKRGKISFTPDYRKLIMDLENGEIHEQDMENKNLYRVVKYAKYRVVMEVEGFGFERSSDNAFQRGDRELSAGDMLRIVDSLKNIQKKIYESLNSIALTNLKNPFYGRTIMSSSFYQPAVQDSVSDYEALITSSQKLISLNAIIKNHLTQIEYYNRSIDAYMVEVHKKYAIPFACVVFVLVGAPLGMMARRGNFGVAASLSLFFFLFYWACLIGGEKLADRDLLSPFLSMWIANFVVGALGVYLTIRMGKEAMIIDWYRIKEIMPRRVKTWLGIPEEEEILTDRYAR</sequence>
<evidence type="ECO:0000313" key="8">
    <source>
        <dbReference type="EMBL" id="CUU05358.1"/>
    </source>
</evidence>
<feature type="transmembrane region" description="Helical" evidence="6">
    <location>
        <begin position="12"/>
        <end position="32"/>
    </location>
</feature>
<reference evidence="8 9" key="2">
    <citation type="submission" date="2015-11" db="EMBL/GenBank/DDBJ databases">
        <authorList>
            <person name="Zhang Y."/>
            <person name="Guo Z."/>
        </authorList>
    </citation>
    <scope>NUCLEOTIDE SEQUENCE [LARGE SCALE GENOMIC DNA]</scope>
    <source>
        <strain evidence="8">JGI-4</strain>
    </source>
</reference>
<dbReference type="AlphaFoldDB" id="A0A0P1MA56"/>
<evidence type="ECO:0000256" key="6">
    <source>
        <dbReference type="SAM" id="Phobius"/>
    </source>
</evidence>
<dbReference type="Pfam" id="PF03739">
    <property type="entry name" value="LptF_LptG"/>
    <property type="match status" value="1"/>
</dbReference>
<evidence type="ECO:0000256" key="1">
    <source>
        <dbReference type="ARBA" id="ARBA00004651"/>
    </source>
</evidence>
<feature type="transmembrane region" description="Helical" evidence="6">
    <location>
        <begin position="52"/>
        <end position="77"/>
    </location>
</feature>
<dbReference type="GO" id="GO:0015920">
    <property type="term" value="P:lipopolysaccharide transport"/>
    <property type="evidence" value="ECO:0007669"/>
    <property type="project" value="TreeGrafter"/>
</dbReference>
<accession>A0A0N7MZ82</accession>
<dbReference type="PANTHER" id="PTHR33529">
    <property type="entry name" value="SLR0882 PROTEIN-RELATED"/>
    <property type="match status" value="1"/>
</dbReference>
<dbReference type="EMBL" id="FAOP01000005">
    <property type="protein sequence ID" value="CUU05358.1"/>
    <property type="molecule type" value="Genomic_DNA"/>
</dbReference>
<accession>A0A0P1MA56</accession>
<proteinExistence type="predicted"/>
<keyword evidence="2" id="KW-1003">Cell membrane</keyword>
<dbReference type="OrthoDB" id="1096108at2"/>
<accession>A0A0P1LB18</accession>
<keyword evidence="3 6" id="KW-0812">Transmembrane</keyword>
<feature type="transmembrane region" description="Helical" evidence="6">
    <location>
        <begin position="381"/>
        <end position="402"/>
    </location>
</feature>
<feature type="transmembrane region" description="Helical" evidence="6">
    <location>
        <begin position="414"/>
        <end position="433"/>
    </location>
</feature>
<evidence type="ECO:0000313" key="10">
    <source>
        <dbReference type="Proteomes" id="UP000182200"/>
    </source>
</evidence>
<organism evidence="8 9">
    <name type="scientific">Candidatus Kryptonium thompsonii</name>
    <dbReference type="NCBI Taxonomy" id="1633631"/>
    <lineage>
        <taxon>Bacteria</taxon>
        <taxon>Pseudomonadati</taxon>
        <taxon>Candidatus Kryptoniota</taxon>
        <taxon>Candidatus Kryptonium</taxon>
    </lineage>
</organism>
<feature type="transmembrane region" description="Helical" evidence="6">
    <location>
        <begin position="356"/>
        <end position="374"/>
    </location>
</feature>